<comment type="caution">
    <text evidence="1">The sequence shown here is derived from an EMBL/GenBank/DDBJ whole genome shotgun (WGS) entry which is preliminary data.</text>
</comment>
<evidence type="ECO:0000313" key="2">
    <source>
        <dbReference type="Proteomes" id="UP001259420"/>
    </source>
</evidence>
<evidence type="ECO:0000313" key="1">
    <source>
        <dbReference type="EMBL" id="MDR6606100.1"/>
    </source>
</evidence>
<organism evidence="1 2">
    <name type="scientific">Pseudomonas synxantha</name>
    <dbReference type="NCBI Taxonomy" id="47883"/>
    <lineage>
        <taxon>Bacteria</taxon>
        <taxon>Pseudomonadati</taxon>
        <taxon>Pseudomonadota</taxon>
        <taxon>Gammaproteobacteria</taxon>
        <taxon>Pseudomonadales</taxon>
        <taxon>Pseudomonadaceae</taxon>
        <taxon>Pseudomonas</taxon>
    </lineage>
</organism>
<proteinExistence type="predicted"/>
<sequence>MSDQNWTPGKLNIDTPIVITPDKEQDFGPYEGGGYGNFIPPANFRMTTHIAENALSVRSKIETEYQAKLNSLPEQIQSELSINGAKTTQSALPTDPEAIGRDQYIVNTLLQLKSERLQNSLTEANSFYGSDPHSKSKQEYISTFNNYLKHHRSAALRTQQHWMKSYTAGYAAKLYSESIRLLTQRSNQLNAAYAAAQARQAEAQARQVAEQEARNRALQQAETQRLAKLEEDRRAAQVEENRRTEEKRIKQLENERKVSDAQRRFEETLQQFLATRFDNPDEQLRWLEQRYRELSLAHEKAIDAEQQLTSDIRQKNLSHRQQLLDEAHRTINSQQAATALANKIKAANTFSINLATATNNAVVTPVVGMTALAGGASTTFDATLHSALSKLSRAVFDIGSRGIPFATLMLYSPSLGNSDRFVVSVPVSNLAPNLEANWHQLAEAGGEVDLPIRLGSKTRGDLTTVFAAAMRTPVSSNVKVLNAILDARENVYRYNTNGLAGRHLTWTPASPPGNENIGPTTSPALPNGPSNYPGGVATPVEPYVETFPEGTHPDFDDCVFCFPIDSGIDPIYVMFNRSGPRYQPGTATGMGQAVGDNWLGATSEAGGAPIPAPIADKLRGQDFRNFDEFREKFWSAVSNDAELSKKLGPLNKAITKNGYSPYAPRSEQVGGREKLEIHHVHPISKGGEVYNIDNMAITTPKAHISEHSNNNGVPQ</sequence>
<dbReference type="EMBL" id="JAVDSD010000002">
    <property type="protein sequence ID" value="MDR6606100.1"/>
    <property type="molecule type" value="Genomic_DNA"/>
</dbReference>
<reference evidence="1" key="1">
    <citation type="submission" date="2023-07" db="EMBL/GenBank/DDBJ databases">
        <title>Sorghum-associated microbial communities from plants grown in Nebraska, USA.</title>
        <authorList>
            <person name="Schachtman D."/>
        </authorList>
    </citation>
    <scope>NUCLEOTIDE SEQUENCE</scope>
    <source>
        <strain evidence="1">BE46</strain>
    </source>
</reference>
<name>A0ACC6JIQ8_9PSED</name>
<dbReference type="Proteomes" id="UP001259420">
    <property type="component" value="Unassembled WGS sequence"/>
</dbReference>
<accession>A0ACC6JIQ8</accession>
<gene>
    <name evidence="1" type="ORF">J2X87_001165</name>
</gene>
<keyword evidence="2" id="KW-1185">Reference proteome</keyword>
<protein>
    <submittedName>
        <fullName evidence="1">Uncharacterized protein</fullName>
    </submittedName>
</protein>